<sequence length="81" mass="8971">MSFNAVAKAVDIPLSGNLKLVFILMANYADEKDCCYPSQQTLARQAGLSVKTIQHVIEKLEELGFVKTLRRGTGNMLITKK</sequence>
<dbReference type="SUPFAM" id="SSF46785">
    <property type="entry name" value="Winged helix' DNA-binding domain"/>
    <property type="match status" value="1"/>
</dbReference>
<keyword evidence="2" id="KW-1185">Reference proteome</keyword>
<organism evidence="1 2">
    <name type="scientific">Mergibacter septicus</name>
    <dbReference type="NCBI Taxonomy" id="221402"/>
    <lineage>
        <taxon>Bacteria</taxon>
        <taxon>Pseudomonadati</taxon>
        <taxon>Pseudomonadota</taxon>
        <taxon>Gammaproteobacteria</taxon>
        <taxon>Pasteurellales</taxon>
        <taxon>Pasteurellaceae</taxon>
        <taxon>Mergibacter</taxon>
    </lineage>
</organism>
<dbReference type="Proteomes" id="UP000955338">
    <property type="component" value="Chromosome"/>
</dbReference>
<protein>
    <submittedName>
        <fullName evidence="1">Uncharacterized protein</fullName>
    </submittedName>
</protein>
<proteinExistence type="predicted"/>
<accession>A0A8E3MF76</accession>
<name>A0A8E3MF76_9PAST</name>
<dbReference type="InterPro" id="IPR036388">
    <property type="entry name" value="WH-like_DNA-bd_sf"/>
</dbReference>
<reference evidence="1" key="1">
    <citation type="submission" date="2017-06" db="EMBL/GenBank/DDBJ databases">
        <title>Genome sequencing of pathogenic and non-pathogenic strains within Bisgaard taxon 40.</title>
        <authorList>
            <person name="Ladner J.T."/>
            <person name="Lovett S.P."/>
            <person name="Koroleva G."/>
            <person name="Lorch J.M."/>
        </authorList>
    </citation>
    <scope>NUCLEOTIDE SEQUENCE</scope>
    <source>
        <strain evidence="1">27576-1-I1</strain>
    </source>
</reference>
<dbReference type="RefSeq" id="WP_261919847.1">
    <property type="nucleotide sequence ID" value="NZ_CP022011.1"/>
</dbReference>
<dbReference type="AlphaFoldDB" id="A0A8E3MF76"/>
<evidence type="ECO:0000313" key="2">
    <source>
        <dbReference type="Proteomes" id="UP000955338"/>
    </source>
</evidence>
<gene>
    <name evidence="1" type="ORF">CEP48_00875</name>
</gene>
<dbReference type="InterPro" id="IPR036390">
    <property type="entry name" value="WH_DNA-bd_sf"/>
</dbReference>
<evidence type="ECO:0000313" key="1">
    <source>
        <dbReference type="EMBL" id="QDJ14071.1"/>
    </source>
</evidence>
<dbReference type="Gene3D" id="1.10.10.10">
    <property type="entry name" value="Winged helix-like DNA-binding domain superfamily/Winged helix DNA-binding domain"/>
    <property type="match status" value="1"/>
</dbReference>
<dbReference type="EMBL" id="CP022011">
    <property type="protein sequence ID" value="QDJ14071.1"/>
    <property type="molecule type" value="Genomic_DNA"/>
</dbReference>
<dbReference type="Pfam" id="PF13730">
    <property type="entry name" value="HTH_36"/>
    <property type="match status" value="1"/>
</dbReference>